<dbReference type="CDD" id="cd03469">
    <property type="entry name" value="Rieske_RO_Alpha_N"/>
    <property type="match status" value="1"/>
</dbReference>
<evidence type="ECO:0000256" key="4">
    <source>
        <dbReference type="ARBA" id="ARBA00023004"/>
    </source>
</evidence>
<dbReference type="OrthoDB" id="9790995at2"/>
<reference evidence="8" key="6">
    <citation type="submission" date="2025-08" db="UniProtKB">
        <authorList>
            <consortium name="RefSeq"/>
        </authorList>
    </citation>
    <scope>IDENTIFICATION</scope>
</reference>
<dbReference type="InterPro" id="IPR050584">
    <property type="entry name" value="Cholesterol_7-desaturase"/>
</dbReference>
<keyword evidence="4" id="KW-0408">Iron</keyword>
<evidence type="ECO:0000313" key="8">
    <source>
        <dbReference type="RefSeq" id="WP_028312753.1"/>
    </source>
</evidence>
<dbReference type="RefSeq" id="WP_028312753.1">
    <property type="nucleotide sequence ID" value="NZ_KI519499.1"/>
</dbReference>
<feature type="domain" description="Rieske" evidence="6">
    <location>
        <begin position="10"/>
        <end position="116"/>
    </location>
</feature>
<reference evidence="8" key="4">
    <citation type="journal article" date="2005" name="Biochem. Biophys. Res. Commun.">
        <title>Rieske business: structure-function of Rieske non-heme oxygenases.</title>
        <authorList>
            <person name="Ferraro D.J."/>
            <person name="Gakhar L."/>
            <person name="Ramaswamy S."/>
        </authorList>
    </citation>
    <scope>NUCLEOTIDE SEQUENCE</scope>
</reference>
<proteinExistence type="predicted"/>
<dbReference type="EC" id="1.14.-.-" evidence="8"/>
<evidence type="ECO:0000256" key="2">
    <source>
        <dbReference type="ARBA" id="ARBA00022723"/>
    </source>
</evidence>
<accession>A0A8B6X6B5</accession>
<name>A0A8B6X6B5_9BURK</name>
<keyword evidence="7" id="KW-1185">Reference proteome</keyword>
<dbReference type="PANTHER" id="PTHR21266:SF57">
    <property type="entry name" value="3-CHLOROBENZOATE-3,4-DIOXYGENASE"/>
    <property type="match status" value="1"/>
</dbReference>
<dbReference type="GO" id="GO:0051213">
    <property type="term" value="F:dioxygenase activity"/>
    <property type="evidence" value="ECO:0007669"/>
    <property type="project" value="UniProtKB-KW"/>
</dbReference>
<dbReference type="InterPro" id="IPR036922">
    <property type="entry name" value="Rieske_2Fe-2S_sf"/>
</dbReference>
<dbReference type="GO" id="GO:0046872">
    <property type="term" value="F:metal ion binding"/>
    <property type="evidence" value="ECO:0007669"/>
    <property type="project" value="UniProtKB-KW"/>
</dbReference>
<dbReference type="Pfam" id="PF00355">
    <property type="entry name" value="Rieske"/>
    <property type="match status" value="1"/>
</dbReference>
<keyword evidence="3" id="KW-0560">Oxidoreductase</keyword>
<dbReference type="InterPro" id="IPR017941">
    <property type="entry name" value="Rieske_2Fe-2S"/>
</dbReference>
<keyword evidence="5" id="KW-0411">Iron-sulfur</keyword>
<evidence type="ECO:0000256" key="5">
    <source>
        <dbReference type="ARBA" id="ARBA00023014"/>
    </source>
</evidence>
<evidence type="ECO:0000256" key="1">
    <source>
        <dbReference type="ARBA" id="ARBA00022714"/>
    </source>
</evidence>
<dbReference type="PROSITE" id="PS51296">
    <property type="entry name" value="RIESKE"/>
    <property type="match status" value="1"/>
</dbReference>
<dbReference type="AlphaFoldDB" id="A0A8B6X6B5"/>
<dbReference type="Pfam" id="PF19112">
    <property type="entry name" value="VanA_C"/>
    <property type="match status" value="1"/>
</dbReference>
<evidence type="ECO:0000259" key="6">
    <source>
        <dbReference type="PROSITE" id="PS51296"/>
    </source>
</evidence>
<reference evidence="8" key="5">
    <citation type="journal article" date="2008" name="BMC Evol. Biol.">
        <title>The Bet v 1 fold: an ancient, versatile scaffold for binding of large, hydrophobic ligands.</title>
        <authorList>
            <person name="Radauer C."/>
            <person name="Lackner P."/>
            <person name="Breiteneder H."/>
        </authorList>
    </citation>
    <scope>NUCLEOTIDE SEQUENCE</scope>
</reference>
<evidence type="ECO:0000256" key="3">
    <source>
        <dbReference type="ARBA" id="ARBA00023002"/>
    </source>
</evidence>
<evidence type="ECO:0000313" key="7">
    <source>
        <dbReference type="Proteomes" id="UP000675920"/>
    </source>
</evidence>
<dbReference type="SUPFAM" id="SSF50022">
    <property type="entry name" value="ISP domain"/>
    <property type="match status" value="1"/>
</dbReference>
<dbReference type="Gene3D" id="3.90.380.10">
    <property type="entry name" value="Naphthalene 1,2-dioxygenase Alpha Subunit, Chain A, domain 1"/>
    <property type="match status" value="1"/>
</dbReference>
<dbReference type="Proteomes" id="UP000675920">
    <property type="component" value="Unplaced"/>
</dbReference>
<reference evidence="8" key="2">
    <citation type="journal article" date="2001" name="Curr. Opin. Biotechnol.">
        <title>Aromatic dioxygenases: molecular biocatalysis and applications.</title>
        <authorList>
            <person name="Boyd D.R."/>
            <person name="Sharma N.D."/>
            <person name="Allen C.C."/>
        </authorList>
    </citation>
    <scope>NUCLEOTIDE SEQUENCE</scope>
</reference>
<keyword evidence="2" id="KW-0479">Metal-binding</keyword>
<dbReference type="Gene3D" id="2.102.10.10">
    <property type="entry name" value="Rieske [2Fe-2S] iron-sulphur domain"/>
    <property type="match status" value="1"/>
</dbReference>
<dbReference type="SUPFAM" id="SSF55961">
    <property type="entry name" value="Bet v1-like"/>
    <property type="match status" value="1"/>
</dbReference>
<organism evidence="7 8">
    <name type="scientific">Derxia gummosa DSM 723</name>
    <dbReference type="NCBI Taxonomy" id="1121388"/>
    <lineage>
        <taxon>Bacteria</taxon>
        <taxon>Pseudomonadati</taxon>
        <taxon>Pseudomonadota</taxon>
        <taxon>Betaproteobacteria</taxon>
        <taxon>Burkholderiales</taxon>
        <taxon>Alcaligenaceae</taxon>
        <taxon>Derxia</taxon>
    </lineage>
</organism>
<reference evidence="8" key="1">
    <citation type="journal article" date="2001" name="Biosci. Biotechnol. Biochem.">
        <title>New classification system for oxygenase components involved in ring-hydroxylating oxygenations.</title>
        <authorList>
            <person name="Nam J.W."/>
            <person name="Nojiri H."/>
            <person name="Yoshida T."/>
            <person name="Habe H."/>
            <person name="Yamane H."/>
            <person name="Omori T."/>
        </authorList>
    </citation>
    <scope>NUCLEOTIDE SEQUENCE</scope>
</reference>
<dbReference type="PANTHER" id="PTHR21266">
    <property type="entry name" value="IRON-SULFUR DOMAIN CONTAINING PROTEIN"/>
    <property type="match status" value="1"/>
</dbReference>
<protein>
    <submittedName>
        <fullName evidence="8">Aromatic ring-hydroxylating oxygenase subunit alpha</fullName>
        <ecNumber evidence="8">1.14.-.-</ecNumber>
    </submittedName>
</protein>
<keyword evidence="1" id="KW-0001">2Fe-2S</keyword>
<reference evidence="8" key="3">
    <citation type="journal article" date="2001" name="J. Bioenerg. Biomembr.">
        <title>A comprehensive phylogenetic analysis of Rieske and Rieske-type iron-sulfur proteins.</title>
        <authorList>
            <person name="Schmidt C.L."/>
            <person name="Shaw L."/>
        </authorList>
    </citation>
    <scope>NUCLEOTIDE SEQUENCE</scope>
</reference>
<dbReference type="GO" id="GO:0051537">
    <property type="term" value="F:2 iron, 2 sulfur cluster binding"/>
    <property type="evidence" value="ECO:0007669"/>
    <property type="project" value="UniProtKB-KW"/>
</dbReference>
<sequence>MSDPALDGDWHPVALSAALPAGARLATRLLGREVVVWRGADGAVHAGEDRCPHRGTRLSVGEVKGDEIVCAYHGWRFDGAGRCTKVPAHPALDTASQARLCARMHHAEERYGLVWVCVGTPAKPVLPFPEHDDPHLRIVHCGPYDVDAAGPRIVENFLDMAHFGWVHGGILGDLDHTEVRDYQVDPFDDGQGGSGVIATQCRFWQPRTNSLAHGGSEVEYTYRVVRPLTAILTKLPEAQAGFREAISLHVQPLEEERSRVFIILAMTNDADSDEALRAFQDTIFGQDLPILENQRPKKLPLAPGAEQSMACDRLSLAYRRLLKESGMRWGVIAE</sequence>
<dbReference type="InterPro" id="IPR044043">
    <property type="entry name" value="VanA_C_cat"/>
</dbReference>